<dbReference type="GeneID" id="112288926"/>
<dbReference type="Gramene" id="Pp3c11_12540V3.5">
    <property type="protein sequence ID" value="PAC:32956521.CDS.1"/>
    <property type="gene ID" value="Pp3c11_12540"/>
</dbReference>
<reference evidence="4" key="3">
    <citation type="submission" date="2020-12" db="UniProtKB">
        <authorList>
            <consortium name="EnsemblPlants"/>
        </authorList>
    </citation>
    <scope>IDENTIFICATION</scope>
</reference>
<keyword evidence="5" id="KW-1185">Reference proteome</keyword>
<accession>A0A2K1JUH3</accession>
<evidence type="ECO:0000313" key="4">
    <source>
        <dbReference type="EnsemblPlants" id="PAC:32956517.CDS.1"/>
    </source>
</evidence>
<dbReference type="Gramene" id="Pp3c11_12540V3.1">
    <property type="protein sequence ID" value="PAC:32956517.CDS.1"/>
    <property type="gene ID" value="Pp3c11_12540"/>
</dbReference>
<dbReference type="Gramene" id="Pp3c11_12540V3.4">
    <property type="protein sequence ID" value="PAC:32956520.CDS.1"/>
    <property type="gene ID" value="Pp3c11_12540"/>
</dbReference>
<feature type="coiled-coil region" evidence="1">
    <location>
        <begin position="111"/>
        <end position="138"/>
    </location>
</feature>
<evidence type="ECO:0000313" key="3">
    <source>
        <dbReference type="EMBL" id="PNR45183.1"/>
    </source>
</evidence>
<dbReference type="Gramene" id="Pp3c11_12540V3.6">
    <property type="protein sequence ID" value="PAC:32956522.CDS.1"/>
    <property type="gene ID" value="Pp3c11_12540"/>
</dbReference>
<dbReference type="RefSeq" id="XP_024389446.1">
    <property type="nucleotide sequence ID" value="XM_024533678.2"/>
</dbReference>
<dbReference type="OMA" id="MASAENW"/>
<dbReference type="EnsemblPlants" id="Pp3c11_12540V3.1">
    <property type="protein sequence ID" value="PAC:32956517.CDS.1"/>
    <property type="gene ID" value="Pp3c11_12540"/>
</dbReference>
<dbReference type="EnsemblPlants" id="Pp3c11_12540V3.5">
    <property type="protein sequence ID" value="PAC:32956521.CDS.1"/>
    <property type="gene ID" value="Pp3c11_12540"/>
</dbReference>
<dbReference type="OrthoDB" id="440455at2759"/>
<reference evidence="3 5" key="2">
    <citation type="journal article" date="2018" name="Plant J.">
        <title>The Physcomitrella patens chromosome-scale assembly reveals moss genome structure and evolution.</title>
        <authorList>
            <person name="Lang D."/>
            <person name="Ullrich K.K."/>
            <person name="Murat F."/>
            <person name="Fuchs J."/>
            <person name="Jenkins J."/>
            <person name="Haas F.B."/>
            <person name="Piednoel M."/>
            <person name="Gundlach H."/>
            <person name="Van Bel M."/>
            <person name="Meyberg R."/>
            <person name="Vives C."/>
            <person name="Morata J."/>
            <person name="Symeonidi A."/>
            <person name="Hiss M."/>
            <person name="Muchero W."/>
            <person name="Kamisugi Y."/>
            <person name="Saleh O."/>
            <person name="Blanc G."/>
            <person name="Decker E.L."/>
            <person name="van Gessel N."/>
            <person name="Grimwood J."/>
            <person name="Hayes R.D."/>
            <person name="Graham S.W."/>
            <person name="Gunter L.E."/>
            <person name="McDaniel S.F."/>
            <person name="Hoernstein S.N.W."/>
            <person name="Larsson A."/>
            <person name="Li F.W."/>
            <person name="Perroud P.F."/>
            <person name="Phillips J."/>
            <person name="Ranjan P."/>
            <person name="Rokshar D.S."/>
            <person name="Rothfels C.J."/>
            <person name="Schneider L."/>
            <person name="Shu S."/>
            <person name="Stevenson D.W."/>
            <person name="Thummler F."/>
            <person name="Tillich M."/>
            <person name="Villarreal Aguilar J.C."/>
            <person name="Widiez T."/>
            <person name="Wong G.K."/>
            <person name="Wymore A."/>
            <person name="Zhang Y."/>
            <person name="Zimmer A.D."/>
            <person name="Quatrano R.S."/>
            <person name="Mayer K.F.X."/>
            <person name="Goodstein D."/>
            <person name="Casacuberta J.M."/>
            <person name="Vandepoele K."/>
            <person name="Reski R."/>
            <person name="Cuming A.C."/>
            <person name="Tuskan G.A."/>
            <person name="Maumus F."/>
            <person name="Salse J."/>
            <person name="Schmutz J."/>
            <person name="Rensing S.A."/>
        </authorList>
    </citation>
    <scope>NUCLEOTIDE SEQUENCE [LARGE SCALE GENOMIC DNA]</scope>
    <source>
        <strain evidence="4 5">cv. Gransden 2004</strain>
    </source>
</reference>
<dbReference type="EnsemblPlants" id="Pp3c11_12540V3.8">
    <property type="protein sequence ID" value="PAC:32956524.CDS.1"/>
    <property type="gene ID" value="Pp3c11_12540"/>
</dbReference>
<name>A0A2K1JUH3_PHYPA</name>
<dbReference type="PANTHER" id="PTHR31245">
    <property type="entry name" value="UBIQUITIN SYSTEM COMPONENT CUE PROTEIN"/>
    <property type="match status" value="1"/>
</dbReference>
<proteinExistence type="predicted"/>
<evidence type="ECO:0000313" key="5">
    <source>
        <dbReference type="Proteomes" id="UP000006727"/>
    </source>
</evidence>
<dbReference type="RefSeq" id="XP_024389448.1">
    <property type="nucleotide sequence ID" value="XM_024533680.2"/>
</dbReference>
<feature type="compositionally biased region" description="Basic residues" evidence="2">
    <location>
        <begin position="1"/>
        <end position="10"/>
    </location>
</feature>
<dbReference type="PaxDb" id="3218-PP1S11_74V6.1"/>
<dbReference type="EnsemblPlants" id="Pp3c11_12540V3.6">
    <property type="protein sequence ID" value="PAC:32956522.CDS.1"/>
    <property type="gene ID" value="Pp3c11_12540"/>
</dbReference>
<dbReference type="KEGG" id="ppp:112288926"/>
<dbReference type="Proteomes" id="UP000006727">
    <property type="component" value="Chromosome 11"/>
</dbReference>
<gene>
    <name evidence="4" type="primary">LOC112288926</name>
    <name evidence="3" type="ORF">PHYPA_014954</name>
</gene>
<protein>
    <submittedName>
        <fullName evidence="3 4">Uncharacterized protein</fullName>
    </submittedName>
</protein>
<reference evidence="3 5" key="1">
    <citation type="journal article" date="2008" name="Science">
        <title>The Physcomitrella genome reveals evolutionary insights into the conquest of land by plants.</title>
        <authorList>
            <person name="Rensing S."/>
            <person name="Lang D."/>
            <person name="Zimmer A."/>
            <person name="Terry A."/>
            <person name="Salamov A."/>
            <person name="Shapiro H."/>
            <person name="Nishiyama T."/>
            <person name="Perroud P.-F."/>
            <person name="Lindquist E."/>
            <person name="Kamisugi Y."/>
            <person name="Tanahashi T."/>
            <person name="Sakakibara K."/>
            <person name="Fujita T."/>
            <person name="Oishi K."/>
            <person name="Shin-I T."/>
            <person name="Kuroki Y."/>
            <person name="Toyoda A."/>
            <person name="Suzuki Y."/>
            <person name="Hashimoto A."/>
            <person name="Yamaguchi K."/>
            <person name="Sugano A."/>
            <person name="Kohara Y."/>
            <person name="Fujiyama A."/>
            <person name="Anterola A."/>
            <person name="Aoki S."/>
            <person name="Ashton N."/>
            <person name="Barbazuk W.B."/>
            <person name="Barker E."/>
            <person name="Bennetzen J."/>
            <person name="Bezanilla M."/>
            <person name="Blankenship R."/>
            <person name="Cho S.H."/>
            <person name="Dutcher S."/>
            <person name="Estelle M."/>
            <person name="Fawcett J.A."/>
            <person name="Gundlach H."/>
            <person name="Hanada K."/>
            <person name="Heyl A."/>
            <person name="Hicks K.A."/>
            <person name="Hugh J."/>
            <person name="Lohr M."/>
            <person name="Mayer K."/>
            <person name="Melkozernov A."/>
            <person name="Murata T."/>
            <person name="Nelson D."/>
            <person name="Pils B."/>
            <person name="Prigge M."/>
            <person name="Reiss B."/>
            <person name="Renner T."/>
            <person name="Rombauts S."/>
            <person name="Rushton P."/>
            <person name="Sanderfoot A."/>
            <person name="Schween G."/>
            <person name="Shiu S.-H."/>
            <person name="Stueber K."/>
            <person name="Theodoulou F.L."/>
            <person name="Tu H."/>
            <person name="Van de Peer Y."/>
            <person name="Verrier P.J."/>
            <person name="Waters E."/>
            <person name="Wood A."/>
            <person name="Yang L."/>
            <person name="Cove D."/>
            <person name="Cuming A."/>
            <person name="Hasebe M."/>
            <person name="Lucas S."/>
            <person name="Mishler D.B."/>
            <person name="Reski R."/>
            <person name="Grigoriev I."/>
            <person name="Quatrano R.S."/>
            <person name="Boore J.L."/>
        </authorList>
    </citation>
    <scope>NUCLEOTIDE SEQUENCE [LARGE SCALE GENOMIC DNA]</scope>
    <source>
        <strain evidence="4 5">cv. Gransden 2004</strain>
    </source>
</reference>
<dbReference type="EnsemblPlants" id="Pp3c11_12540V3.4">
    <property type="protein sequence ID" value="PAC:32956520.CDS.1"/>
    <property type="gene ID" value="Pp3c11_12540"/>
</dbReference>
<organism evidence="3">
    <name type="scientific">Physcomitrium patens</name>
    <name type="common">Spreading-leaved earth moss</name>
    <name type="synonym">Physcomitrella patens</name>
    <dbReference type="NCBI Taxonomy" id="3218"/>
    <lineage>
        <taxon>Eukaryota</taxon>
        <taxon>Viridiplantae</taxon>
        <taxon>Streptophyta</taxon>
        <taxon>Embryophyta</taxon>
        <taxon>Bryophyta</taxon>
        <taxon>Bryophytina</taxon>
        <taxon>Bryopsida</taxon>
        <taxon>Funariidae</taxon>
        <taxon>Funariales</taxon>
        <taxon>Funariaceae</taxon>
        <taxon>Physcomitrium</taxon>
    </lineage>
</organism>
<dbReference type="EnsemblPlants" id="Pp3c11_12540V3.3">
    <property type="protein sequence ID" value="PAC:32956519.CDS.1"/>
    <property type="gene ID" value="Pp3c11_12540"/>
</dbReference>
<dbReference type="RefSeq" id="XP_024389447.1">
    <property type="nucleotide sequence ID" value="XM_024533679.2"/>
</dbReference>
<dbReference type="Gramene" id="Pp3c11_12540V3.7">
    <property type="protein sequence ID" value="PAC:32956523.CDS.1"/>
    <property type="gene ID" value="Pp3c11_12540"/>
</dbReference>
<dbReference type="AlphaFoldDB" id="A0A2K1JUH3"/>
<evidence type="ECO:0000256" key="2">
    <source>
        <dbReference type="SAM" id="MobiDB-lite"/>
    </source>
</evidence>
<dbReference type="Gramene" id="Pp3c11_12540V3.8">
    <property type="protein sequence ID" value="PAC:32956524.CDS.1"/>
    <property type="gene ID" value="Pp3c11_12540"/>
</dbReference>
<dbReference type="EnsemblPlants" id="Pp3c11_12540V3.7">
    <property type="protein sequence ID" value="PAC:32956523.CDS.1"/>
    <property type="gene ID" value="Pp3c11_12540"/>
</dbReference>
<evidence type="ECO:0000256" key="1">
    <source>
        <dbReference type="SAM" id="Coils"/>
    </source>
</evidence>
<dbReference type="Gramene" id="Pp3c11_12540V3.3">
    <property type="protein sequence ID" value="PAC:32956519.CDS.1"/>
    <property type="gene ID" value="Pp3c11_12540"/>
</dbReference>
<dbReference type="EMBL" id="ABEU02000011">
    <property type="protein sequence ID" value="PNR45183.1"/>
    <property type="molecule type" value="Genomic_DNA"/>
</dbReference>
<dbReference type="Gramene" id="Pp3c11_12540V3.2">
    <property type="protein sequence ID" value="PAC:32956518.CDS.1"/>
    <property type="gene ID" value="Pp3c11_12540"/>
</dbReference>
<keyword evidence="1" id="KW-0175">Coiled coil</keyword>
<sequence length="209" mass="23546">MSAAVIRKRSHFEEQQNSPPRSKRFRHATSGSPVRSPSHGERVSLASEADGATSSSNHGDMDSSGHASSPVQSEMDAWLEHLVKEMLAARDINDAHVRGKYALEAVEKAVSTRSAAAMEVLQKENAELKEKMQVMIREGHILKRAVAIQHERQQEHEGRTRELQQAKQVLGQYQEQVRSLELNNYTLRMHLRMAQDASSMPGRFHPDVY</sequence>
<dbReference type="EnsemblPlants" id="Pp3c11_12540V3.2">
    <property type="protein sequence ID" value="PAC:32956518.CDS.1"/>
    <property type="gene ID" value="Pp3c11_12540"/>
</dbReference>
<feature type="region of interest" description="Disordered" evidence="2">
    <location>
        <begin position="1"/>
        <end position="71"/>
    </location>
</feature>
<dbReference type="PANTHER" id="PTHR31245:SF20">
    <property type="entry name" value="F18B13.13 PROTEIN"/>
    <property type="match status" value="1"/>
</dbReference>